<name>A0ABQ9GR34_9NEOP</name>
<sequence>MADVTEMLISGGVQQQWVGLLQNYRHAFLSNILVACHFARKGERVWVVFCVHDDTEAFLELYSDQKVAVTHKPDWCVSLNNCLHVSPTICPQEDEYEFVVTLRSLANTAVRLPLLAAEGTWHSWLELLGISVAGVLAEQLAVEVNVRKHHSKVFASTELGQYVGPSASVAM</sequence>
<comment type="caution">
    <text evidence="1">The sequence shown here is derived from an EMBL/GenBank/DDBJ whole genome shotgun (WGS) entry which is preliminary data.</text>
</comment>
<proteinExistence type="predicted"/>
<dbReference type="Proteomes" id="UP001159363">
    <property type="component" value="Chromosome 9"/>
</dbReference>
<reference evidence="1 2" key="1">
    <citation type="submission" date="2023-02" db="EMBL/GenBank/DDBJ databases">
        <title>LHISI_Scaffold_Assembly.</title>
        <authorList>
            <person name="Stuart O.P."/>
            <person name="Cleave R."/>
            <person name="Magrath M.J.L."/>
            <person name="Mikheyev A.S."/>
        </authorList>
    </citation>
    <scope>NUCLEOTIDE SEQUENCE [LARGE SCALE GENOMIC DNA]</scope>
    <source>
        <strain evidence="1">Daus_M_001</strain>
        <tissue evidence="1">Leg muscle</tissue>
    </source>
</reference>
<keyword evidence="2" id="KW-1185">Reference proteome</keyword>
<protein>
    <submittedName>
        <fullName evidence="1">Uncharacterized protein</fullName>
    </submittedName>
</protein>
<organism evidence="1 2">
    <name type="scientific">Dryococelus australis</name>
    <dbReference type="NCBI Taxonomy" id="614101"/>
    <lineage>
        <taxon>Eukaryota</taxon>
        <taxon>Metazoa</taxon>
        <taxon>Ecdysozoa</taxon>
        <taxon>Arthropoda</taxon>
        <taxon>Hexapoda</taxon>
        <taxon>Insecta</taxon>
        <taxon>Pterygota</taxon>
        <taxon>Neoptera</taxon>
        <taxon>Polyneoptera</taxon>
        <taxon>Phasmatodea</taxon>
        <taxon>Verophasmatodea</taxon>
        <taxon>Anareolatae</taxon>
        <taxon>Phasmatidae</taxon>
        <taxon>Eurycanthinae</taxon>
        <taxon>Dryococelus</taxon>
    </lineage>
</organism>
<accession>A0ABQ9GR34</accession>
<evidence type="ECO:0000313" key="2">
    <source>
        <dbReference type="Proteomes" id="UP001159363"/>
    </source>
</evidence>
<evidence type="ECO:0000313" key="1">
    <source>
        <dbReference type="EMBL" id="KAJ8874468.1"/>
    </source>
</evidence>
<dbReference type="EMBL" id="JARBHB010000010">
    <property type="protein sequence ID" value="KAJ8874468.1"/>
    <property type="molecule type" value="Genomic_DNA"/>
</dbReference>
<gene>
    <name evidence="1" type="ORF">PR048_025317</name>
</gene>